<evidence type="ECO:0000313" key="2">
    <source>
        <dbReference type="EMBL" id="OGK23013.1"/>
    </source>
</evidence>
<dbReference type="AlphaFoldDB" id="A0A1F7GVX0"/>
<evidence type="ECO:0000256" key="1">
    <source>
        <dbReference type="SAM" id="Phobius"/>
    </source>
</evidence>
<accession>A0A1F7GVX0</accession>
<reference evidence="2 3" key="1">
    <citation type="journal article" date="2016" name="Nat. Commun.">
        <title>Thousands of microbial genomes shed light on interconnected biogeochemical processes in an aquifer system.</title>
        <authorList>
            <person name="Anantharaman K."/>
            <person name="Brown C.T."/>
            <person name="Hug L.A."/>
            <person name="Sharon I."/>
            <person name="Castelle C.J."/>
            <person name="Probst A.J."/>
            <person name="Thomas B.C."/>
            <person name="Singh A."/>
            <person name="Wilkins M.J."/>
            <person name="Karaoz U."/>
            <person name="Brodie E.L."/>
            <person name="Williams K.H."/>
            <person name="Hubbard S.S."/>
            <person name="Banfield J.F."/>
        </authorList>
    </citation>
    <scope>NUCLEOTIDE SEQUENCE [LARGE SCALE GENOMIC DNA]</scope>
</reference>
<name>A0A1F7GVX0_9BACT</name>
<proteinExistence type="predicted"/>
<dbReference type="Proteomes" id="UP000177159">
    <property type="component" value="Unassembled WGS sequence"/>
</dbReference>
<evidence type="ECO:0000313" key="3">
    <source>
        <dbReference type="Proteomes" id="UP000177159"/>
    </source>
</evidence>
<dbReference type="EMBL" id="MFZM01000029">
    <property type="protein sequence ID" value="OGK23013.1"/>
    <property type="molecule type" value="Genomic_DNA"/>
</dbReference>
<comment type="caution">
    <text evidence="2">The sequence shown here is derived from an EMBL/GenBank/DDBJ whole genome shotgun (WGS) entry which is preliminary data.</text>
</comment>
<keyword evidence="1" id="KW-1133">Transmembrane helix</keyword>
<keyword evidence="1" id="KW-0472">Membrane</keyword>
<organism evidence="2 3">
    <name type="scientific">Candidatus Roizmanbacteria bacterium RIFCSPHIGHO2_02_FULL_37_24</name>
    <dbReference type="NCBI Taxonomy" id="1802037"/>
    <lineage>
        <taxon>Bacteria</taxon>
        <taxon>Candidatus Roizmaniibacteriota</taxon>
    </lineage>
</organism>
<sequence length="64" mass="7317">MKHISISTFRSVRDASVNIAVIYFASVFVSQNVIRLENIALTIQQIMLAMVYFILSVYIDSYLV</sequence>
<keyword evidence="1" id="KW-0812">Transmembrane</keyword>
<protein>
    <submittedName>
        <fullName evidence="2">Uncharacterized protein</fullName>
    </submittedName>
</protein>
<feature type="transmembrane region" description="Helical" evidence="1">
    <location>
        <begin position="39"/>
        <end position="59"/>
    </location>
</feature>
<gene>
    <name evidence="2" type="ORF">A3C24_02640</name>
</gene>
<feature type="transmembrane region" description="Helical" evidence="1">
    <location>
        <begin position="12"/>
        <end position="33"/>
    </location>
</feature>